<accession>A0A482IJQ9</accession>
<dbReference type="Proteomes" id="UP000294542">
    <property type="component" value="Segment"/>
</dbReference>
<proteinExistence type="predicted"/>
<sequence length="166" mass="19087">MLEMLMGGKPQPQIGTKMTYAQFQAWLTANPTKYTNALGDDQVRLYPDKYVSFAVTRTTIMYGTPYKEWFTYDSRLSTVARHAHPNLAVFTDNLNNHPQVLMKLTPLASRPAYISLDRNGFLSRSWTTYQGEQCLDFIYYDYTLESVVRYNPFLANDPVAFNGILV</sequence>
<dbReference type="EMBL" id="MK514281">
    <property type="protein sequence ID" value="QBP07389.1"/>
    <property type="molecule type" value="Genomic_DNA"/>
</dbReference>
<evidence type="ECO:0000313" key="1">
    <source>
        <dbReference type="EMBL" id="QBP07389.1"/>
    </source>
</evidence>
<reference evidence="1 2" key="1">
    <citation type="submission" date="2019-02" db="EMBL/GenBank/DDBJ databases">
        <authorList>
            <person name="Eardley R."/>
            <person name="Sharma R."/>
            <person name="Beatty N."/>
            <person name="Choi M.C."/>
            <person name="Duncan S."/>
            <person name="Fajardo C.P."/>
            <person name="Ferguson H.P."/>
            <person name="Kruger J.L."/>
            <person name="Webb C.J."/>
            <person name="Grose J.H."/>
        </authorList>
    </citation>
    <scope>NUCLEOTIDE SEQUENCE [LARGE SCALE GENOMIC DNA]</scope>
</reference>
<protein>
    <submittedName>
        <fullName evidence="1">Uncharacterized protein</fullName>
    </submittedName>
</protein>
<organism evidence="1 2">
    <name type="scientific">Erwinia phage Rebecca</name>
    <dbReference type="NCBI Taxonomy" id="2530026"/>
    <lineage>
        <taxon>Viruses</taxon>
        <taxon>Duplodnaviria</taxon>
        <taxon>Heunggongvirae</taxon>
        <taxon>Uroviricota</taxon>
        <taxon>Caudoviricetes</taxon>
        <taxon>Chimalliviridae</taxon>
        <taxon>Agricanvirus</taxon>
        <taxon>Agricanvirus ray</taxon>
    </lineage>
</organism>
<evidence type="ECO:0000313" key="2">
    <source>
        <dbReference type="Proteomes" id="UP000294542"/>
    </source>
</evidence>
<gene>
    <name evidence="1" type="ORF">REBECCA_284</name>
</gene>
<name>A0A482IJQ9_9CAUD</name>